<dbReference type="EMBL" id="JACSQM010000005">
    <property type="protein sequence ID" value="MBD7964913.1"/>
    <property type="molecule type" value="Genomic_DNA"/>
</dbReference>
<evidence type="ECO:0000313" key="3">
    <source>
        <dbReference type="Proteomes" id="UP000603641"/>
    </source>
</evidence>
<comment type="caution">
    <text evidence="2">The sequence shown here is derived from an EMBL/GenBank/DDBJ whole genome shotgun (WGS) entry which is preliminary data.</text>
</comment>
<reference evidence="2 3" key="1">
    <citation type="submission" date="2020-08" db="EMBL/GenBank/DDBJ databases">
        <title>A Genomic Blueprint of the Chicken Gut Microbiome.</title>
        <authorList>
            <person name="Gilroy R."/>
            <person name="Ravi A."/>
            <person name="Getino M."/>
            <person name="Pursley I."/>
            <person name="Horton D.L."/>
            <person name="Alikhan N.-F."/>
            <person name="Baker D."/>
            <person name="Gharbi K."/>
            <person name="Hall N."/>
            <person name="Watson M."/>
            <person name="Adriaenssens E.M."/>
            <person name="Foster-Nyarko E."/>
            <person name="Jarju S."/>
            <person name="Secka A."/>
            <person name="Antonio M."/>
            <person name="Oren A."/>
            <person name="Chaudhuri R."/>
            <person name="La Ragione R.M."/>
            <person name="Hildebrand F."/>
            <person name="Pallen M.J."/>
        </authorList>
    </citation>
    <scope>NUCLEOTIDE SEQUENCE [LARGE SCALE GENOMIC DNA]</scope>
    <source>
        <strain evidence="2 3">Sa2CUA10</strain>
    </source>
</reference>
<dbReference type="PANTHER" id="PTHR45947">
    <property type="entry name" value="SULFOQUINOVOSYL TRANSFERASE SQD2"/>
    <property type="match status" value="1"/>
</dbReference>
<dbReference type="CDD" id="cd03801">
    <property type="entry name" value="GT4_PimA-like"/>
    <property type="match status" value="1"/>
</dbReference>
<proteinExistence type="predicted"/>
<dbReference type="SUPFAM" id="SSF53756">
    <property type="entry name" value="UDP-Glycosyltransferase/glycogen phosphorylase"/>
    <property type="match status" value="1"/>
</dbReference>
<dbReference type="Pfam" id="PF00534">
    <property type="entry name" value="Glycos_transf_1"/>
    <property type="match status" value="1"/>
</dbReference>
<dbReference type="InterPro" id="IPR001296">
    <property type="entry name" value="Glyco_trans_1"/>
</dbReference>
<organism evidence="2 3">
    <name type="scientific">Fictibacillus norfolkensis</name>
    <dbReference type="NCBI Taxonomy" id="2762233"/>
    <lineage>
        <taxon>Bacteria</taxon>
        <taxon>Bacillati</taxon>
        <taxon>Bacillota</taxon>
        <taxon>Bacilli</taxon>
        <taxon>Bacillales</taxon>
        <taxon>Fictibacillaceae</taxon>
        <taxon>Fictibacillus</taxon>
    </lineage>
</organism>
<dbReference type="Gene3D" id="3.40.50.2000">
    <property type="entry name" value="Glycogen Phosphorylase B"/>
    <property type="match status" value="2"/>
</dbReference>
<gene>
    <name evidence="2" type="ORF">H9648_12695</name>
</gene>
<dbReference type="Proteomes" id="UP000603641">
    <property type="component" value="Unassembled WGS sequence"/>
</dbReference>
<protein>
    <submittedName>
        <fullName evidence="2">Glycosyltransferase</fullName>
    </submittedName>
</protein>
<evidence type="ECO:0000313" key="2">
    <source>
        <dbReference type="EMBL" id="MBD7964913.1"/>
    </source>
</evidence>
<name>A0ABR8SN40_9BACL</name>
<dbReference type="PANTHER" id="PTHR45947:SF3">
    <property type="entry name" value="SULFOQUINOVOSYL TRANSFERASE SQD2"/>
    <property type="match status" value="1"/>
</dbReference>
<sequence length="386" mass="44240">MEKVLFVHDGPIYKSGAGNYFGIDYNTNLKNRYLYLGDKVTFMTRVERLRDDMNLSKIEGADFDVISVPNFKTLTNYFPLKKQASKVIKTTVEEHDLLVIRLPSSIGILSWKYAIQFGKPYILELVACPWDGYMNHSLLGKIIAPQMYLKTQKIVKESSYVIYVSSEFLQRRYPTKGKELSCSDVTLPYINKDILIKRLEKIEKRKKEDSLILGTVGAVNMKYKGQQYVIKSIKHLIEEGYNVEYQLVGGGDNSYLKRLAKKLGVEKNVKFLGTLSHDKVLDFMNQIDIYIQPSNVESHGRVIIEAFSTACPVIGSSTGGIPELVDENYIFIRKNVKDLVSKIKKMMNSDLAMISQKNFLKAKTFEQEKLNRNRNAFYDELLNQEG</sequence>
<feature type="domain" description="Glycosyl transferase family 1" evidence="1">
    <location>
        <begin position="201"/>
        <end position="350"/>
    </location>
</feature>
<evidence type="ECO:0000259" key="1">
    <source>
        <dbReference type="Pfam" id="PF00534"/>
    </source>
</evidence>
<accession>A0ABR8SN40</accession>
<dbReference type="RefSeq" id="WP_191754186.1">
    <property type="nucleotide sequence ID" value="NZ_JACSQM010000005.1"/>
</dbReference>
<keyword evidence="3" id="KW-1185">Reference proteome</keyword>
<dbReference type="InterPro" id="IPR050194">
    <property type="entry name" value="Glycosyltransferase_grp1"/>
</dbReference>